<dbReference type="Pfam" id="PF07228">
    <property type="entry name" value="SpoIIE"/>
    <property type="match status" value="1"/>
</dbReference>
<name>A0A078MCB2_9BACL</name>
<dbReference type="AlphaFoldDB" id="A0A078MCB2"/>
<dbReference type="InterPro" id="IPR036457">
    <property type="entry name" value="PPM-type-like_dom_sf"/>
</dbReference>
<dbReference type="InterPro" id="IPR001932">
    <property type="entry name" value="PPM-type_phosphatase-like_dom"/>
</dbReference>
<proteinExistence type="predicted"/>
<protein>
    <submittedName>
        <fullName evidence="2">Stage II sporulation protein E (SpoIIE)</fullName>
    </submittedName>
</protein>
<dbReference type="InterPro" id="IPR039248">
    <property type="entry name" value="Ptase_RsbX"/>
</dbReference>
<feature type="domain" description="PPM-type phosphatase" evidence="1">
    <location>
        <begin position="3"/>
        <end position="191"/>
    </location>
</feature>
<dbReference type="SUPFAM" id="SSF81606">
    <property type="entry name" value="PP2C-like"/>
    <property type="match status" value="1"/>
</dbReference>
<accession>A0A078MCB2</accession>
<gene>
    <name evidence="2" type="ORF">BN1050_01708</name>
</gene>
<dbReference type="EMBL" id="LN483075">
    <property type="protein sequence ID" value="CEA03834.1"/>
    <property type="molecule type" value="Genomic_DNA"/>
</dbReference>
<dbReference type="PANTHER" id="PTHR35801:SF1">
    <property type="entry name" value="PHOSPHOSERINE PHOSPHATASE RSBX"/>
    <property type="match status" value="1"/>
</dbReference>
<dbReference type="HOGENOM" id="CLU_112038_1_0_9"/>
<dbReference type="SMART" id="SM00331">
    <property type="entry name" value="PP2C_SIG"/>
    <property type="match status" value="1"/>
</dbReference>
<dbReference type="Gene3D" id="3.60.40.10">
    <property type="entry name" value="PPM-type phosphatase domain"/>
    <property type="match status" value="1"/>
</dbReference>
<evidence type="ECO:0000313" key="2">
    <source>
        <dbReference type="EMBL" id="CEA03834.1"/>
    </source>
</evidence>
<sequence>MTMISSAVYRAAKQHATVAGDAYFEKYSEDYYICSIADGLGSGEMAQQSAAVMPIIIEQYSDETVERLMQRCNTALKGRRGAAIAIAKVHYATQQIEYSSIGNVQMYMVNENDKLIYPIPQAGFLSGRHQVVKTDRISYQAISRFFMHSDGITIRRPAELLKNNSSADAIIQAVIPTVDFKDDATMIAVELT</sequence>
<dbReference type="PANTHER" id="PTHR35801">
    <property type="entry name" value="PHOSPHOSERINE PHOSPHATASE RSBX"/>
    <property type="match status" value="1"/>
</dbReference>
<dbReference type="PATRIC" id="fig|1461583.4.peg.1636"/>
<organism evidence="2">
    <name type="scientific">Metalysinibacillus saudimassiliensis</name>
    <dbReference type="NCBI Taxonomy" id="1461583"/>
    <lineage>
        <taxon>Bacteria</taxon>
        <taxon>Bacillati</taxon>
        <taxon>Bacillota</taxon>
        <taxon>Bacilli</taxon>
        <taxon>Bacillales</taxon>
        <taxon>Caryophanaceae</taxon>
        <taxon>Metalysinibacillus</taxon>
    </lineage>
</organism>
<evidence type="ECO:0000259" key="1">
    <source>
        <dbReference type="SMART" id="SM00331"/>
    </source>
</evidence>
<reference evidence="2" key="1">
    <citation type="submission" date="2014-07" db="EMBL/GenBank/DDBJ databases">
        <authorList>
            <person name="Urmite Genomes Urmite Genomes"/>
        </authorList>
    </citation>
    <scope>NUCLEOTIDE SEQUENCE</scope>
    <source>
        <strain evidence="2">13S34_air</strain>
    </source>
</reference>